<organism evidence="1 2">
    <name type="scientific">Glossina austeni</name>
    <name type="common">Savannah tsetse fly</name>
    <dbReference type="NCBI Taxonomy" id="7395"/>
    <lineage>
        <taxon>Eukaryota</taxon>
        <taxon>Metazoa</taxon>
        <taxon>Ecdysozoa</taxon>
        <taxon>Arthropoda</taxon>
        <taxon>Hexapoda</taxon>
        <taxon>Insecta</taxon>
        <taxon>Pterygota</taxon>
        <taxon>Neoptera</taxon>
        <taxon>Endopterygota</taxon>
        <taxon>Diptera</taxon>
        <taxon>Brachycera</taxon>
        <taxon>Muscomorpha</taxon>
        <taxon>Hippoboscoidea</taxon>
        <taxon>Glossinidae</taxon>
        <taxon>Glossina</taxon>
    </lineage>
</organism>
<proteinExistence type="predicted"/>
<sequence>MHFGPKNLIRPCIVYGFCLSFRNNLHIKIASRLLVFGVFHDADFVGVIQTNVRLAIGMFSLKHIFMKIYVQTHLIKEPRDSQTGIEITEKHTNKQFKTHFGCVSNDEGDGVGKIIADGALIQHICVDP</sequence>
<evidence type="ECO:0000313" key="2">
    <source>
        <dbReference type="Proteomes" id="UP000078200"/>
    </source>
</evidence>
<reference evidence="1" key="1">
    <citation type="submission" date="2020-05" db="UniProtKB">
        <authorList>
            <consortium name="EnsemblMetazoa"/>
        </authorList>
    </citation>
    <scope>IDENTIFICATION</scope>
    <source>
        <strain evidence="1">TTRI</strain>
    </source>
</reference>
<dbReference type="Proteomes" id="UP000078200">
    <property type="component" value="Unassembled WGS sequence"/>
</dbReference>
<dbReference type="AlphaFoldDB" id="A0A1A9V5U1"/>
<name>A0A1A9V5U1_GLOAU</name>
<dbReference type="VEuPathDB" id="VectorBase:GAUT026931"/>
<evidence type="ECO:0000313" key="1">
    <source>
        <dbReference type="EnsemblMetazoa" id="GAUT026931-PA"/>
    </source>
</evidence>
<dbReference type="EnsemblMetazoa" id="GAUT026931-RA">
    <property type="protein sequence ID" value="GAUT026931-PA"/>
    <property type="gene ID" value="GAUT026931"/>
</dbReference>
<keyword evidence="2" id="KW-1185">Reference proteome</keyword>
<accession>A0A1A9V5U1</accession>
<protein>
    <submittedName>
        <fullName evidence="1">Uncharacterized protein</fullName>
    </submittedName>
</protein>